<protein>
    <submittedName>
        <fullName evidence="2">Uncharacterized protein</fullName>
    </submittedName>
</protein>
<organism evidence="2 3">
    <name type="scientific">Treponema pallidum subsp. pallidum (strain SS14)</name>
    <dbReference type="NCBI Taxonomy" id="455434"/>
    <lineage>
        <taxon>Bacteria</taxon>
        <taxon>Pseudomonadati</taxon>
        <taxon>Spirochaetota</taxon>
        <taxon>Spirochaetia</taxon>
        <taxon>Spirochaetales</taxon>
        <taxon>Treponemataceae</taxon>
        <taxon>Treponema</taxon>
    </lineage>
</organism>
<dbReference type="SMR" id="A0A0H3BLM8"/>
<reference evidence="2 3" key="1">
    <citation type="journal article" date="2008" name="BMC Microbiol.">
        <title>Complete genome sequence of Treponema pallidum ssp. pallidum strain SS14 determined with oligonucleotide arrays.</title>
        <authorList>
            <person name="Matejkova P."/>
            <person name="Strouhal M."/>
            <person name="Smajs D."/>
            <person name="Norris S.J."/>
            <person name="Palzkill T."/>
            <person name="Petrosino J.F."/>
            <person name="Sodergren E."/>
            <person name="Norton J.E."/>
            <person name="Singh J."/>
            <person name="Richmond T.A."/>
            <person name="Molla M.N."/>
            <person name="Albert T.J."/>
            <person name="Weinstock G.M."/>
        </authorList>
    </citation>
    <scope>NUCLEOTIDE SEQUENCE [LARGE SCALE GENOMIC DNA]</scope>
    <source>
        <strain evidence="2 3">SS14</strain>
    </source>
</reference>
<proteinExistence type="predicted"/>
<dbReference type="RefSeq" id="WP_010882385.1">
    <property type="nucleotide sequence ID" value="NC_010741.1"/>
</dbReference>
<dbReference type="SUPFAM" id="SSF140566">
    <property type="entry name" value="FlgN-like"/>
    <property type="match status" value="1"/>
</dbReference>
<keyword evidence="1" id="KW-0175">Coiled coil</keyword>
<dbReference type="GO" id="GO:0044780">
    <property type="term" value="P:bacterial-type flagellum assembly"/>
    <property type="evidence" value="ECO:0007669"/>
    <property type="project" value="InterPro"/>
</dbReference>
<evidence type="ECO:0000256" key="1">
    <source>
        <dbReference type="SAM" id="Coils"/>
    </source>
</evidence>
<evidence type="ECO:0000313" key="3">
    <source>
        <dbReference type="Proteomes" id="UP000001202"/>
    </source>
</evidence>
<dbReference type="AlphaFoldDB" id="A0A0H3BLM8"/>
<name>A0A0H3BLM8_TREPS</name>
<dbReference type="GeneID" id="93876690"/>
<dbReference type="PATRIC" id="fig|455434.6.peg.928"/>
<dbReference type="EMBL" id="CP000805">
    <property type="protein sequence ID" value="ACD71358.1"/>
    <property type="molecule type" value="Genomic_DNA"/>
</dbReference>
<dbReference type="Proteomes" id="UP000001202">
    <property type="component" value="Chromosome"/>
</dbReference>
<gene>
    <name evidence="2" type="ordered locus">TPASS_0942</name>
</gene>
<dbReference type="KEGG" id="tpp:TPASS_0942"/>
<feature type="coiled-coil region" evidence="1">
    <location>
        <begin position="107"/>
        <end position="134"/>
    </location>
</feature>
<evidence type="ECO:0000313" key="2">
    <source>
        <dbReference type="EMBL" id="ACD71358.1"/>
    </source>
</evidence>
<sequence>MDGARVSDEEVARRVATLKRLKALLQEQREKFAQYLVVLQQQQVAIEAQDAETVLRHVELEEALLGDVQRVQKALAPMEQLCLQQASGVQELAQLRCDLSRVQEQVYAQNEKNRALLRAQVSDLRQQLDEFRAARGLVSYEDGEDSGTVIDLSL</sequence>
<dbReference type="InterPro" id="IPR036679">
    <property type="entry name" value="FlgN-like_sf"/>
</dbReference>
<accession>A0A0H3BLM8</accession>